<proteinExistence type="predicted"/>
<reference evidence="1 2" key="1">
    <citation type="submission" date="2018-02" db="EMBL/GenBank/DDBJ databases">
        <title>Draft genome sequencing of Pseudomonas frederiksbergensis 11-D3.</title>
        <authorList>
            <person name="Zheng B.-X."/>
        </authorList>
    </citation>
    <scope>NUCLEOTIDE SEQUENCE [LARGE SCALE GENOMIC DNA]</scope>
    <source>
        <strain evidence="1 2">11-D3</strain>
    </source>
</reference>
<dbReference type="EMBL" id="PUIN01000008">
    <property type="protein sequence ID" value="PQP03208.1"/>
    <property type="molecule type" value="Genomic_DNA"/>
</dbReference>
<organism evidence="1 2">
    <name type="scientific">Pseudomonas frederiksbergensis</name>
    <dbReference type="NCBI Taxonomy" id="104087"/>
    <lineage>
        <taxon>Bacteria</taxon>
        <taxon>Pseudomonadati</taxon>
        <taxon>Pseudomonadota</taxon>
        <taxon>Gammaproteobacteria</taxon>
        <taxon>Pseudomonadales</taxon>
        <taxon>Pseudomonadaceae</taxon>
        <taxon>Pseudomonas</taxon>
    </lineage>
</organism>
<sequence length="84" mass="9632">MSALPETPPIPLWERACSRRRCITRHQCWVIHRLREQARSHIGLVSMPGFRATKRPPCREPCCSSVRLTCSDKSGRRSLPAPPR</sequence>
<evidence type="ECO:0000313" key="2">
    <source>
        <dbReference type="Proteomes" id="UP000239687"/>
    </source>
</evidence>
<comment type="caution">
    <text evidence="1">The sequence shown here is derived from an EMBL/GenBank/DDBJ whole genome shotgun (WGS) entry which is preliminary data.</text>
</comment>
<gene>
    <name evidence="1" type="ORF">C5612_15375</name>
</gene>
<dbReference type="AlphaFoldDB" id="A0A2S8HLB3"/>
<name>A0A2S8HLB3_9PSED</name>
<evidence type="ECO:0000313" key="1">
    <source>
        <dbReference type="EMBL" id="PQP03208.1"/>
    </source>
</evidence>
<accession>A0A2S8HLB3</accession>
<dbReference type="Proteomes" id="UP000239687">
    <property type="component" value="Unassembled WGS sequence"/>
</dbReference>
<protein>
    <submittedName>
        <fullName evidence="1">Uncharacterized protein</fullName>
    </submittedName>
</protein>